<feature type="compositionally biased region" description="Low complexity" evidence="1">
    <location>
        <begin position="239"/>
        <end position="254"/>
    </location>
</feature>
<feature type="compositionally biased region" description="Polar residues" evidence="1">
    <location>
        <begin position="204"/>
        <end position="222"/>
    </location>
</feature>
<evidence type="ECO:0000313" key="4">
    <source>
        <dbReference type="Proteomes" id="UP001165065"/>
    </source>
</evidence>
<evidence type="ECO:0000259" key="2">
    <source>
        <dbReference type="PROSITE" id="PS50222"/>
    </source>
</evidence>
<reference evidence="4" key="1">
    <citation type="journal article" date="2023" name="Commun. Biol.">
        <title>Genome analysis of Parmales, the sister group of diatoms, reveals the evolutionary specialization of diatoms from phago-mixotrophs to photoautotrophs.</title>
        <authorList>
            <person name="Ban H."/>
            <person name="Sato S."/>
            <person name="Yoshikawa S."/>
            <person name="Yamada K."/>
            <person name="Nakamura Y."/>
            <person name="Ichinomiya M."/>
            <person name="Sato N."/>
            <person name="Blanc-Mathieu R."/>
            <person name="Endo H."/>
            <person name="Kuwata A."/>
            <person name="Ogata H."/>
        </authorList>
    </citation>
    <scope>NUCLEOTIDE SEQUENCE [LARGE SCALE GENOMIC DNA]</scope>
</reference>
<organism evidence="3 4">
    <name type="scientific">Triparma columacea</name>
    <dbReference type="NCBI Taxonomy" id="722753"/>
    <lineage>
        <taxon>Eukaryota</taxon>
        <taxon>Sar</taxon>
        <taxon>Stramenopiles</taxon>
        <taxon>Ochrophyta</taxon>
        <taxon>Bolidophyceae</taxon>
        <taxon>Parmales</taxon>
        <taxon>Triparmaceae</taxon>
        <taxon>Triparma</taxon>
    </lineage>
</organism>
<dbReference type="AlphaFoldDB" id="A0A9W7GIK0"/>
<dbReference type="GO" id="GO:0005509">
    <property type="term" value="F:calcium ion binding"/>
    <property type="evidence" value="ECO:0007669"/>
    <property type="project" value="InterPro"/>
</dbReference>
<dbReference type="PROSITE" id="PS50222">
    <property type="entry name" value="EF_HAND_2"/>
    <property type="match status" value="1"/>
</dbReference>
<dbReference type="Proteomes" id="UP001165065">
    <property type="component" value="Unassembled WGS sequence"/>
</dbReference>
<sequence>MSRPTSKPSSDTLDDPELIKTNEASKYSPIKDFMAEKPHEVDEDVVRMAFEIIDVDRDELISNADMDAAIEKRGDINISKGLSEAMFLDAASTKFTQPGNESRSYAAQIDTGAATINMTDVVAALGFRKNPRDKKWVPRRMREQWILLIAGLLPKNHRDRLFAPSPSPFFTPPTLTSRERDSLNMSPIGFVSSRPSSRPGSPSETLSGYFSGLTTKGSNNPIQKPRFVNTAPSTLPKDSLATSSKLSTSTMKKSSSVKEILMRKRPRSRADGRLSTLSRGDARNNQSVELAMGIVRATTPHSTMSSPIMSSPIRPMTSSATLSTTSSFADFMGVSYQPPHSTSNFGGAPSSLGGSLSGTVLNPPSSPVFGFSSKSTHNSLGSMIRNTSLLQDQQLRGVRAWETKRARESRGERKPVFNTVCGKATVSSKWRRQQAQNAVVTLQDNKGWSNKMDAFEKRLEAGEKDTRDWLVKHSLNNFSALNHANDIQKDKVVASRFQKGFFGKSNQGSFEIDEEKPYKHEFRDWKRLPVFYN</sequence>
<feature type="domain" description="EF-hand" evidence="2">
    <location>
        <begin position="41"/>
        <end position="76"/>
    </location>
</feature>
<name>A0A9W7GIK0_9STRA</name>
<protein>
    <recommendedName>
        <fullName evidence="2">EF-hand domain-containing protein</fullName>
    </recommendedName>
</protein>
<comment type="caution">
    <text evidence="3">The sequence shown here is derived from an EMBL/GenBank/DDBJ whole genome shotgun (WGS) entry which is preliminary data.</text>
</comment>
<feature type="region of interest" description="Disordered" evidence="1">
    <location>
        <begin position="190"/>
        <end position="279"/>
    </location>
</feature>
<feature type="region of interest" description="Disordered" evidence="1">
    <location>
        <begin position="1"/>
        <end position="24"/>
    </location>
</feature>
<dbReference type="OrthoDB" id="197124at2759"/>
<gene>
    <name evidence="3" type="ORF">TrCOL_g3165</name>
</gene>
<dbReference type="InterPro" id="IPR002048">
    <property type="entry name" value="EF_hand_dom"/>
</dbReference>
<proteinExistence type="predicted"/>
<accession>A0A9W7GIK0</accession>
<feature type="compositionally biased region" description="Low complexity" evidence="1">
    <location>
        <begin position="192"/>
        <end position="203"/>
    </location>
</feature>
<evidence type="ECO:0000256" key="1">
    <source>
        <dbReference type="SAM" id="MobiDB-lite"/>
    </source>
</evidence>
<evidence type="ECO:0000313" key="3">
    <source>
        <dbReference type="EMBL" id="GMI44903.1"/>
    </source>
</evidence>
<feature type="compositionally biased region" description="Polar residues" evidence="1">
    <location>
        <begin position="1"/>
        <end position="11"/>
    </location>
</feature>
<keyword evidence="4" id="KW-1185">Reference proteome</keyword>
<dbReference type="EMBL" id="BRYA01000231">
    <property type="protein sequence ID" value="GMI44903.1"/>
    <property type="molecule type" value="Genomic_DNA"/>
</dbReference>